<keyword evidence="3" id="KW-1185">Reference proteome</keyword>
<name>A0A3Q3F070_9LABR</name>
<proteinExistence type="predicted"/>
<evidence type="ECO:0000313" key="2">
    <source>
        <dbReference type="Ensembl" id="ENSLBEP00000012989.1"/>
    </source>
</evidence>
<dbReference type="GO" id="GO:0016604">
    <property type="term" value="C:nuclear body"/>
    <property type="evidence" value="ECO:0007669"/>
    <property type="project" value="TreeGrafter"/>
</dbReference>
<dbReference type="STRING" id="56723.ENSLBEP00000012989"/>
<protein>
    <recommendedName>
        <fullName evidence="4">snRNA-activating protein complex subunit 2</fullName>
    </recommendedName>
</protein>
<dbReference type="Pfam" id="PF11035">
    <property type="entry name" value="SNAPC2"/>
    <property type="match status" value="1"/>
</dbReference>
<dbReference type="GO" id="GO:0009301">
    <property type="term" value="P:snRNA transcription"/>
    <property type="evidence" value="ECO:0007669"/>
    <property type="project" value="InterPro"/>
</dbReference>
<reference evidence="2" key="1">
    <citation type="submission" date="2025-08" db="UniProtKB">
        <authorList>
            <consortium name="Ensembl"/>
        </authorList>
    </citation>
    <scope>IDENTIFICATION</scope>
</reference>
<dbReference type="AlphaFoldDB" id="A0A3Q3F070"/>
<dbReference type="PANTHER" id="PTHR15132">
    <property type="entry name" value="SNRNA-ACTIVATING PROTEIN COMPLEX SUBUNIT 2"/>
    <property type="match status" value="1"/>
</dbReference>
<dbReference type="InterPro" id="IPR021281">
    <property type="entry name" value="SNAPC2"/>
</dbReference>
<evidence type="ECO:0000313" key="3">
    <source>
        <dbReference type="Proteomes" id="UP000261660"/>
    </source>
</evidence>
<dbReference type="GO" id="GO:0016251">
    <property type="term" value="F:RNA polymerase II general transcription initiation factor activity"/>
    <property type="evidence" value="ECO:0007669"/>
    <property type="project" value="InterPro"/>
</dbReference>
<sequence>MKPPPRKRSKPELSTPPTKMYFLFGNRRVDSVFPGQIQSEVDSLKDKVISSASFEFERRRRQERKVKKPIELWTDMASSVTGSLEETINTAFAQVTTNSISSGGLDCFFMSLHIIKQQISSPPSSAPSPAASPSISSLISTLATKPTPPPPSSPAAALPAGLGRSCMLKEDSPRIIGVKCVVDFERLYRYLSVILKPDEECHLTPMEGAIMLDLLMSLPEELPQLDCKELQKHLKQVNLRDRVVKAADSQSSESSNATSQQDADVPGVCPPLNPFMVPVKLLKCRKVPLQTAST</sequence>
<organism evidence="2 3">
    <name type="scientific">Labrus bergylta</name>
    <name type="common">ballan wrasse</name>
    <dbReference type="NCBI Taxonomy" id="56723"/>
    <lineage>
        <taxon>Eukaryota</taxon>
        <taxon>Metazoa</taxon>
        <taxon>Chordata</taxon>
        <taxon>Craniata</taxon>
        <taxon>Vertebrata</taxon>
        <taxon>Euteleostomi</taxon>
        <taxon>Actinopterygii</taxon>
        <taxon>Neopterygii</taxon>
        <taxon>Teleostei</taxon>
        <taxon>Neoteleostei</taxon>
        <taxon>Acanthomorphata</taxon>
        <taxon>Eupercaria</taxon>
        <taxon>Labriformes</taxon>
        <taxon>Labridae</taxon>
        <taxon>Labrus</taxon>
    </lineage>
</organism>
<reference evidence="2" key="2">
    <citation type="submission" date="2025-09" db="UniProtKB">
        <authorList>
            <consortium name="Ensembl"/>
        </authorList>
    </citation>
    <scope>IDENTIFICATION</scope>
</reference>
<dbReference type="FunCoup" id="A0A3Q3F070">
    <property type="interactions" value="1021"/>
</dbReference>
<dbReference type="InParanoid" id="A0A3Q3F070"/>
<evidence type="ECO:0000256" key="1">
    <source>
        <dbReference type="SAM" id="MobiDB-lite"/>
    </source>
</evidence>
<accession>A0A3Q3F070</accession>
<dbReference type="Ensembl" id="ENSLBET00000013674.1">
    <property type="protein sequence ID" value="ENSLBEP00000012989.1"/>
    <property type="gene ID" value="ENSLBEG00000009986.1"/>
</dbReference>
<feature type="region of interest" description="Disordered" evidence="1">
    <location>
        <begin position="245"/>
        <end position="265"/>
    </location>
</feature>
<dbReference type="GeneTree" id="ENSGT00390000017407"/>
<dbReference type="PANTHER" id="PTHR15132:SF1">
    <property type="entry name" value="SNRNA-ACTIVATING PROTEIN COMPLEX SUBUNIT 2"/>
    <property type="match status" value="1"/>
</dbReference>
<feature type="compositionally biased region" description="Low complexity" evidence="1">
    <location>
        <begin position="246"/>
        <end position="261"/>
    </location>
</feature>
<evidence type="ECO:0008006" key="4">
    <source>
        <dbReference type="Google" id="ProtNLM"/>
    </source>
</evidence>
<dbReference type="Proteomes" id="UP000261660">
    <property type="component" value="Unplaced"/>
</dbReference>